<accession>A0AAU9UTC7</accession>
<feature type="region of interest" description="Disordered" evidence="1">
    <location>
        <begin position="145"/>
        <end position="172"/>
    </location>
</feature>
<feature type="region of interest" description="Disordered" evidence="1">
    <location>
        <begin position="82"/>
        <end position="115"/>
    </location>
</feature>
<evidence type="ECO:0000313" key="3">
    <source>
        <dbReference type="Proteomes" id="UP001153954"/>
    </source>
</evidence>
<dbReference type="Proteomes" id="UP001153954">
    <property type="component" value="Unassembled WGS sequence"/>
</dbReference>
<dbReference type="AlphaFoldDB" id="A0AAU9UTC7"/>
<feature type="compositionally biased region" description="Basic and acidic residues" evidence="1">
    <location>
        <begin position="82"/>
        <end position="100"/>
    </location>
</feature>
<protein>
    <submittedName>
        <fullName evidence="2">Uncharacterized protein</fullName>
    </submittedName>
</protein>
<comment type="caution">
    <text evidence="2">The sequence shown here is derived from an EMBL/GenBank/DDBJ whole genome shotgun (WGS) entry which is preliminary data.</text>
</comment>
<organism evidence="2 3">
    <name type="scientific">Euphydryas editha</name>
    <name type="common">Edith's checkerspot</name>
    <dbReference type="NCBI Taxonomy" id="104508"/>
    <lineage>
        <taxon>Eukaryota</taxon>
        <taxon>Metazoa</taxon>
        <taxon>Ecdysozoa</taxon>
        <taxon>Arthropoda</taxon>
        <taxon>Hexapoda</taxon>
        <taxon>Insecta</taxon>
        <taxon>Pterygota</taxon>
        <taxon>Neoptera</taxon>
        <taxon>Endopterygota</taxon>
        <taxon>Lepidoptera</taxon>
        <taxon>Glossata</taxon>
        <taxon>Ditrysia</taxon>
        <taxon>Papilionoidea</taxon>
        <taxon>Nymphalidae</taxon>
        <taxon>Nymphalinae</taxon>
        <taxon>Euphydryas</taxon>
    </lineage>
</organism>
<name>A0AAU9UTC7_EUPED</name>
<evidence type="ECO:0000256" key="1">
    <source>
        <dbReference type="SAM" id="MobiDB-lite"/>
    </source>
</evidence>
<proteinExistence type="predicted"/>
<feature type="compositionally biased region" description="Polar residues" evidence="1">
    <location>
        <begin position="101"/>
        <end position="115"/>
    </location>
</feature>
<dbReference type="EMBL" id="CAKOGL010000025">
    <property type="protein sequence ID" value="CAH2102433.1"/>
    <property type="molecule type" value="Genomic_DNA"/>
</dbReference>
<keyword evidence="3" id="KW-1185">Reference proteome</keyword>
<reference evidence="2" key="1">
    <citation type="submission" date="2022-03" db="EMBL/GenBank/DDBJ databases">
        <authorList>
            <person name="Tunstrom K."/>
        </authorList>
    </citation>
    <scope>NUCLEOTIDE SEQUENCE</scope>
</reference>
<evidence type="ECO:0000313" key="2">
    <source>
        <dbReference type="EMBL" id="CAH2102433.1"/>
    </source>
</evidence>
<gene>
    <name evidence="2" type="ORF">EEDITHA_LOCUS17066</name>
</gene>
<sequence>MSEIRQIIANKDTHRRQGVNFTNAAGDVCAKKNSTHHKTRNNIPKNLRYDLENALVGLCDVWFEEIKPYLVRNNIKVHGDAGGDLKRSASPDCNHIDPGRSNHQQQSRASYVDSSLTQQTASKAPCLKQVQRHPRVLAENQIITQSQSQRHNVKKETVKKPRKRRKWQPQTQPRQLIPRLCRTISWQQYTEVYPKVDPMIKTPLQYTKKFSKEKYILQTADASTQTEKQTKSMKKSFYSNMNPKLLKLMQRPATTTISYPKKNKECTEIPLFQDDLMDIIAEKHNKMLKVLYTSPRKEECPSVMNLFSPSNNKCQKSKGYNRIPPWK</sequence>